<dbReference type="AlphaFoldDB" id="A0AAV4IQD7"/>
<gene>
    <name evidence="2" type="ORF">ElyMa_004859400</name>
</gene>
<keyword evidence="1" id="KW-0472">Membrane</keyword>
<feature type="transmembrane region" description="Helical" evidence="1">
    <location>
        <begin position="102"/>
        <end position="135"/>
    </location>
</feature>
<reference evidence="2 3" key="1">
    <citation type="journal article" date="2021" name="Elife">
        <title>Chloroplast acquisition without the gene transfer in kleptoplastic sea slugs, Plakobranchus ocellatus.</title>
        <authorList>
            <person name="Maeda T."/>
            <person name="Takahashi S."/>
            <person name="Yoshida T."/>
            <person name="Shimamura S."/>
            <person name="Takaki Y."/>
            <person name="Nagai Y."/>
            <person name="Toyoda A."/>
            <person name="Suzuki Y."/>
            <person name="Arimoto A."/>
            <person name="Ishii H."/>
            <person name="Satoh N."/>
            <person name="Nishiyama T."/>
            <person name="Hasebe M."/>
            <person name="Maruyama T."/>
            <person name="Minagawa J."/>
            <person name="Obokata J."/>
            <person name="Shigenobu S."/>
        </authorList>
    </citation>
    <scope>NUCLEOTIDE SEQUENCE [LARGE SCALE GENOMIC DNA]</scope>
</reference>
<keyword evidence="1" id="KW-1133">Transmembrane helix</keyword>
<evidence type="ECO:0000313" key="3">
    <source>
        <dbReference type="Proteomes" id="UP000762676"/>
    </source>
</evidence>
<dbReference type="EMBL" id="BMAT01009707">
    <property type="protein sequence ID" value="GFS12421.1"/>
    <property type="molecule type" value="Genomic_DNA"/>
</dbReference>
<accession>A0AAV4IQD7</accession>
<organism evidence="2 3">
    <name type="scientific">Elysia marginata</name>
    <dbReference type="NCBI Taxonomy" id="1093978"/>
    <lineage>
        <taxon>Eukaryota</taxon>
        <taxon>Metazoa</taxon>
        <taxon>Spiralia</taxon>
        <taxon>Lophotrochozoa</taxon>
        <taxon>Mollusca</taxon>
        <taxon>Gastropoda</taxon>
        <taxon>Heterobranchia</taxon>
        <taxon>Euthyneura</taxon>
        <taxon>Panpulmonata</taxon>
        <taxon>Sacoglossa</taxon>
        <taxon>Placobranchoidea</taxon>
        <taxon>Plakobranchidae</taxon>
        <taxon>Elysia</taxon>
    </lineage>
</organism>
<evidence type="ECO:0000313" key="2">
    <source>
        <dbReference type="EMBL" id="GFS12421.1"/>
    </source>
</evidence>
<comment type="caution">
    <text evidence="2">The sequence shown here is derived from an EMBL/GenBank/DDBJ whole genome shotgun (WGS) entry which is preliminary data.</text>
</comment>
<name>A0AAV4IQD7_9GAST</name>
<proteinExistence type="predicted"/>
<keyword evidence="1" id="KW-0812">Transmembrane</keyword>
<sequence length="165" mass="17788">MNFKTESLDQVAISTIRSIKKIPTTPQAHPFSVPTVNHELASPRLPGVHVLRLEKPQHQTESGLAQVNQTWPKLLAQPSSFFHTPTSELVEMTCIQPLAPVYLQLVVIAVAELVVVVLEVEVVTVVVHVVVVVVVVVVVEVVVRVVVVIVAAGVVVVVVVAAEII</sequence>
<evidence type="ECO:0000256" key="1">
    <source>
        <dbReference type="SAM" id="Phobius"/>
    </source>
</evidence>
<feature type="transmembrane region" description="Helical" evidence="1">
    <location>
        <begin position="141"/>
        <end position="162"/>
    </location>
</feature>
<protein>
    <submittedName>
        <fullName evidence="2">Uncharacterized protein</fullName>
    </submittedName>
</protein>
<keyword evidence="3" id="KW-1185">Reference proteome</keyword>
<dbReference type="Proteomes" id="UP000762676">
    <property type="component" value="Unassembled WGS sequence"/>
</dbReference>